<dbReference type="Proteomes" id="UP000462066">
    <property type="component" value="Unassembled WGS sequence"/>
</dbReference>
<name>A0A7V8K6D9_9GAMM</name>
<accession>A0A7V8K6D9</accession>
<dbReference type="AlphaFoldDB" id="A0A7V8K6D9"/>
<dbReference type="RefSeq" id="WP_162311546.1">
    <property type="nucleotide sequence ID" value="NZ_JACHGU010000007.1"/>
</dbReference>
<keyword evidence="2" id="KW-1003">Cell membrane</keyword>
<organism evidence="8 9">
    <name type="scientific">Pseudoxanthomonas broegbernensis</name>
    <dbReference type="NCBI Taxonomy" id="83619"/>
    <lineage>
        <taxon>Bacteria</taxon>
        <taxon>Pseudomonadati</taxon>
        <taxon>Pseudomonadota</taxon>
        <taxon>Gammaproteobacteria</taxon>
        <taxon>Lysobacterales</taxon>
        <taxon>Lysobacteraceae</taxon>
        <taxon>Pseudoxanthomonas</taxon>
    </lineage>
</organism>
<dbReference type="InterPro" id="IPR050545">
    <property type="entry name" value="Mycobact_MmpL"/>
</dbReference>
<dbReference type="SUPFAM" id="SSF82866">
    <property type="entry name" value="Multidrug efflux transporter AcrB transmembrane domain"/>
    <property type="match status" value="2"/>
</dbReference>
<dbReference type="PANTHER" id="PTHR33406:SF13">
    <property type="entry name" value="MEMBRANE PROTEIN YDFJ"/>
    <property type="match status" value="1"/>
</dbReference>
<feature type="transmembrane region" description="Helical" evidence="6">
    <location>
        <begin position="653"/>
        <end position="672"/>
    </location>
</feature>
<evidence type="ECO:0000256" key="3">
    <source>
        <dbReference type="ARBA" id="ARBA00022692"/>
    </source>
</evidence>
<keyword evidence="9" id="KW-1185">Reference proteome</keyword>
<feature type="transmembrane region" description="Helical" evidence="6">
    <location>
        <begin position="704"/>
        <end position="724"/>
    </location>
</feature>
<evidence type="ECO:0000256" key="2">
    <source>
        <dbReference type="ARBA" id="ARBA00022475"/>
    </source>
</evidence>
<dbReference type="Gene3D" id="1.20.1640.10">
    <property type="entry name" value="Multidrug efflux transporter AcrB transmembrane domain"/>
    <property type="match status" value="2"/>
</dbReference>
<feature type="transmembrane region" description="Helical" evidence="6">
    <location>
        <begin position="269"/>
        <end position="286"/>
    </location>
</feature>
<sequence length="795" mass="83426">MGAGATAAPRAGVRIALLLGWLAVLAVGGMLLSGGLRMEEDLRSFLPTPRTPAQVLLVDELGEGPGSRLLLLALSGAPPQALAARSQALRAALAARPEIALAGNGDDGGLEAVPERLRPYRYLLSPTLDSQPLDSAYLHGELQQRLQDLGSPAADLVEPLLPSDPTLETLRLAEAWQPSQAPQRRYGVWFDRAGEQALLLAQTRAAGFDGAAQQEAVAAIEEAFAQGAHEVSGGEGGMPPEAEAARLEISGPGAFAVAIRERTEAEMRWIGTADTLGLLLLLAVAYRRWSMPLFGALPLASGGLAGLGAVALLFDGVHGITLAFGFTLIGVAQDYPIHFFSHLRPGVEPHASARALWPTLVTGVAATCIAYATFLLSGVDGLKQLAVLTIAGLVVAAASTRWLLPVLVTPARHDPARSPRLERAWRAIERLPRPRAALAGLAIAAGGVVAFAPGAFWQNDLARLTPVPPADLQRDAQLRAELGAPDVRYMAALTAADAEAALQASERLLPVLRRLQGQGVLDGYDLAARYLPSATTQRARQARLPDAVSLRYALDAALADAPFRGDAFAPFLEDVATARAAPPLGMDDLAGTPLELAVAGLLLRGPDHATALVSLSGLRDPEALAAAIAPYGAQLLDLKQASESLVEEWRSRLLGALAVAALLLAGIVWLALRAPRRVLRVLAPMVLSTLLILAVLRGCGAELNLFHLVSLILAAGLGLDYALFFDHAGDDRAAQLRTLHAVIVCSLTTLLVFSLLALSSIPVLRAIGSTVALGVFFNFVLALLVARAPAAERMA</sequence>
<evidence type="ECO:0000256" key="5">
    <source>
        <dbReference type="ARBA" id="ARBA00023136"/>
    </source>
</evidence>
<feature type="transmembrane region" description="Helical" evidence="6">
    <location>
        <begin position="679"/>
        <end position="698"/>
    </location>
</feature>
<dbReference type="InterPro" id="IPR004869">
    <property type="entry name" value="MMPL_dom"/>
</dbReference>
<dbReference type="Pfam" id="PF03176">
    <property type="entry name" value="MMPL"/>
    <property type="match status" value="1"/>
</dbReference>
<keyword evidence="3 6" id="KW-0812">Transmembrane</keyword>
<dbReference type="PANTHER" id="PTHR33406">
    <property type="entry name" value="MEMBRANE PROTEIN MJ1562-RELATED"/>
    <property type="match status" value="1"/>
</dbReference>
<comment type="subcellular location">
    <subcellularLocation>
        <location evidence="1">Cell membrane</location>
        <topology evidence="1">Multi-pass membrane protein</topology>
    </subcellularLocation>
</comment>
<feature type="transmembrane region" description="Helical" evidence="6">
    <location>
        <begin position="355"/>
        <end position="379"/>
    </location>
</feature>
<proteinExistence type="predicted"/>
<reference evidence="8 9" key="1">
    <citation type="submission" date="2017-10" db="EMBL/GenBank/DDBJ databases">
        <title>Whole genome sequencing of Pseudoxanthomonas broegbernensis DSM 12573(T).</title>
        <authorList>
            <person name="Kumar S."/>
            <person name="Bansal K."/>
            <person name="Kaur A."/>
            <person name="Patil P."/>
            <person name="Sharma S."/>
            <person name="Patil P.B."/>
        </authorList>
    </citation>
    <scope>NUCLEOTIDE SEQUENCE [LARGE SCALE GENOMIC DNA]</scope>
    <source>
        <strain evidence="8 9">DSM 12573</strain>
    </source>
</reference>
<evidence type="ECO:0000313" key="8">
    <source>
        <dbReference type="EMBL" id="KAF1685718.1"/>
    </source>
</evidence>
<dbReference type="GO" id="GO:0005886">
    <property type="term" value="C:plasma membrane"/>
    <property type="evidence" value="ECO:0007669"/>
    <property type="project" value="UniProtKB-SubCell"/>
</dbReference>
<feature type="transmembrane region" description="Helical" evidence="6">
    <location>
        <begin position="12"/>
        <end position="36"/>
    </location>
</feature>
<protein>
    <recommendedName>
        <fullName evidence="7">Membrane transport protein MMPL domain-containing protein</fullName>
    </recommendedName>
</protein>
<feature type="transmembrane region" description="Helical" evidence="6">
    <location>
        <begin position="436"/>
        <end position="457"/>
    </location>
</feature>
<evidence type="ECO:0000256" key="4">
    <source>
        <dbReference type="ARBA" id="ARBA00022989"/>
    </source>
</evidence>
<comment type="caution">
    <text evidence="8">The sequence shown here is derived from an EMBL/GenBank/DDBJ whole genome shotgun (WGS) entry which is preliminary data.</text>
</comment>
<feature type="transmembrane region" description="Helical" evidence="6">
    <location>
        <begin position="320"/>
        <end position="343"/>
    </location>
</feature>
<feature type="transmembrane region" description="Helical" evidence="6">
    <location>
        <begin position="736"/>
        <end position="757"/>
    </location>
</feature>
<feature type="transmembrane region" description="Helical" evidence="6">
    <location>
        <begin position="385"/>
        <end position="404"/>
    </location>
</feature>
<dbReference type="EMBL" id="MWIP01000011">
    <property type="protein sequence ID" value="KAF1685718.1"/>
    <property type="molecule type" value="Genomic_DNA"/>
</dbReference>
<evidence type="ECO:0000259" key="7">
    <source>
        <dbReference type="Pfam" id="PF03176"/>
    </source>
</evidence>
<evidence type="ECO:0000256" key="6">
    <source>
        <dbReference type="SAM" id="Phobius"/>
    </source>
</evidence>
<feature type="transmembrane region" description="Helical" evidence="6">
    <location>
        <begin position="763"/>
        <end position="786"/>
    </location>
</feature>
<feature type="domain" description="Membrane transport protein MMPL" evidence="7">
    <location>
        <begin position="210"/>
        <end position="432"/>
    </location>
</feature>
<keyword evidence="5 6" id="KW-0472">Membrane</keyword>
<feature type="transmembrane region" description="Helical" evidence="6">
    <location>
        <begin position="293"/>
        <end position="314"/>
    </location>
</feature>
<gene>
    <name evidence="8" type="ORF">B1992_11010</name>
</gene>
<keyword evidence="4 6" id="KW-1133">Transmembrane helix</keyword>
<evidence type="ECO:0000256" key="1">
    <source>
        <dbReference type="ARBA" id="ARBA00004651"/>
    </source>
</evidence>
<evidence type="ECO:0000313" key="9">
    <source>
        <dbReference type="Proteomes" id="UP000462066"/>
    </source>
</evidence>